<gene>
    <name evidence="1" type="ORF">D0B03_05900</name>
</gene>
<dbReference type="RefSeq" id="WP_323817992.1">
    <property type="nucleotide sequence ID" value="NZ_JAUZTM010000006.1"/>
</dbReference>
<dbReference type="InterPro" id="IPR022605">
    <property type="entry name" value="DUF2920"/>
</dbReference>
<organism evidence="1">
    <name type="scientific">Campylobacter upsaliensis</name>
    <dbReference type="NCBI Taxonomy" id="28080"/>
    <lineage>
        <taxon>Bacteria</taxon>
        <taxon>Pseudomonadati</taxon>
        <taxon>Campylobacterota</taxon>
        <taxon>Epsilonproteobacteria</taxon>
        <taxon>Campylobacterales</taxon>
        <taxon>Campylobacteraceae</taxon>
        <taxon>Campylobacter</taxon>
    </lineage>
</organism>
<dbReference type="SUPFAM" id="SSF53474">
    <property type="entry name" value="alpha/beta-Hydrolases"/>
    <property type="match status" value="1"/>
</dbReference>
<name>A0A5L8RWW3_CAMUP</name>
<dbReference type="InterPro" id="IPR029058">
    <property type="entry name" value="AB_hydrolase_fold"/>
</dbReference>
<comment type="caution">
    <text evidence="1">The sequence shown here is derived from an EMBL/GenBank/DDBJ whole genome shotgun (WGS) entry which is preliminary data.</text>
</comment>
<evidence type="ECO:0000313" key="1">
    <source>
        <dbReference type="EMBL" id="EAL8903842.1"/>
    </source>
</evidence>
<reference evidence="1" key="1">
    <citation type="submission" date="2018-08" db="EMBL/GenBank/DDBJ databases">
        <authorList>
            <consortium name="PulseNet: The National Subtyping Network for Foodborne Disease Surveillance"/>
            <person name="Tarr C.L."/>
            <person name="Trees E."/>
            <person name="Katz L.S."/>
            <person name="Carleton-Romer H.A."/>
            <person name="Stroika S."/>
            <person name="Kucerova Z."/>
            <person name="Roache K.F."/>
            <person name="Sabol A.L."/>
            <person name="Besser J."/>
            <person name="Gerner-Smidt P."/>
        </authorList>
    </citation>
    <scope>NUCLEOTIDE SEQUENCE</scope>
    <source>
        <strain evidence="1">PNUSAC005770</strain>
    </source>
</reference>
<sequence length="413" mass="47315">MIVFKSIEIDSTDDIELNIKRSSKLDFKLSYDDEKEIEAILVLIQGTGDDADNAYLKFIMENLAKKHNAAIISPNYHGIHSRPQTGARIFFDDVDCQIMLDLCEEQGIAMTKETIKAYEPQKILEYLNHQIFLKKRDKILDEDYAASVHLSLEHPKNEYQNWGIMPAMDIINAILHIKNNPPFKTGGGSLSIVVSGGSYGGYLALMCAKIAPWLIDGVIDNSGSGLFTWSMLGFGKEIDFRIYSSTGRRIDNINLFLSDKTFWTLKANSPYHFSQSHSDIRYILNPTHLETLAKQKCGIIFVSYHSKNDVRLAPYSEKVELFELLKKLNFDATLHLIQDESEVDGRLIKNLDHGLGIPFKALINKEFPPLLEKIKKQKKKPCKKTISYVCYDLIYHFSEQNHKMKLKIEHYDR</sequence>
<dbReference type="EMBL" id="AACSBQ010000022">
    <property type="protein sequence ID" value="EAL8903842.1"/>
    <property type="molecule type" value="Genomic_DNA"/>
</dbReference>
<accession>A0A5L8RWW3</accession>
<protein>
    <submittedName>
        <fullName evidence="1">DUF2920 family protein</fullName>
    </submittedName>
</protein>
<dbReference type="Pfam" id="PF11144">
    <property type="entry name" value="DUF2920"/>
    <property type="match status" value="1"/>
</dbReference>
<dbReference type="AlphaFoldDB" id="A0A5L8RWW3"/>
<proteinExistence type="predicted"/>
<dbReference type="Gene3D" id="3.40.50.1820">
    <property type="entry name" value="alpha/beta hydrolase"/>
    <property type="match status" value="1"/>
</dbReference>